<reference evidence="6 7" key="1">
    <citation type="submission" date="2020-10" db="EMBL/GenBank/DDBJ databases">
        <title>The Coptis chinensis genome and diversification of protoberbering-type alkaloids.</title>
        <authorList>
            <person name="Wang B."/>
            <person name="Shu S."/>
            <person name="Song C."/>
            <person name="Liu Y."/>
        </authorList>
    </citation>
    <scope>NUCLEOTIDE SEQUENCE [LARGE SCALE GENOMIC DNA]</scope>
    <source>
        <strain evidence="6">HL-2020</strain>
        <tissue evidence="6">Leaf</tissue>
    </source>
</reference>
<dbReference type="Pfam" id="PF01381">
    <property type="entry name" value="HTH_3"/>
    <property type="match status" value="1"/>
</dbReference>
<dbReference type="SMART" id="SM00530">
    <property type="entry name" value="HTH_XRE"/>
    <property type="match status" value="1"/>
</dbReference>
<feature type="domain" description="HTH cro/C1-type" evidence="5">
    <location>
        <begin position="88"/>
        <end position="142"/>
    </location>
</feature>
<comment type="caution">
    <text evidence="6">The sequence shown here is derived from an EMBL/GenBank/DDBJ whole genome shotgun (WGS) entry which is preliminary data.</text>
</comment>
<dbReference type="Pfam" id="PF08523">
    <property type="entry name" value="MBF1"/>
    <property type="match status" value="1"/>
</dbReference>
<dbReference type="GO" id="GO:0005730">
    <property type="term" value="C:nucleolus"/>
    <property type="evidence" value="ECO:0007669"/>
    <property type="project" value="UniProtKB-ARBA"/>
</dbReference>
<evidence type="ECO:0000256" key="3">
    <source>
        <dbReference type="ARBA" id="ARBA00023125"/>
    </source>
</evidence>
<sequence>MPLRSVGPITQDWEPVVLHKRKPKPHILRDPKAVTQAHRLGGTVSTVKKVDAGSNKKTTQPSLNQRKLDEAAEPAAIERVKSEVKHAIQKARLDKKLSQAELAKQIYERPSVVQEYESGKAVPNQNVLGKMEKVLGVKLRGKIGSSSTGK</sequence>
<keyword evidence="2" id="KW-0805">Transcription regulation</keyword>
<dbReference type="EMBL" id="JADFTS010000003">
    <property type="protein sequence ID" value="KAF9614081.1"/>
    <property type="molecule type" value="Genomic_DNA"/>
</dbReference>
<dbReference type="InterPro" id="IPR001387">
    <property type="entry name" value="Cro/C1-type_HTH"/>
</dbReference>
<keyword evidence="4" id="KW-0804">Transcription</keyword>
<dbReference type="PROSITE" id="PS50943">
    <property type="entry name" value="HTH_CROC1"/>
    <property type="match status" value="1"/>
</dbReference>
<keyword evidence="3" id="KW-0238">DNA-binding</keyword>
<dbReference type="InterPro" id="IPR013729">
    <property type="entry name" value="MBF1_N"/>
</dbReference>
<proteinExistence type="inferred from homology"/>
<dbReference type="Proteomes" id="UP000631114">
    <property type="component" value="Unassembled WGS sequence"/>
</dbReference>
<keyword evidence="7" id="KW-1185">Reference proteome</keyword>
<organism evidence="6 7">
    <name type="scientific">Coptis chinensis</name>
    <dbReference type="NCBI Taxonomy" id="261450"/>
    <lineage>
        <taxon>Eukaryota</taxon>
        <taxon>Viridiplantae</taxon>
        <taxon>Streptophyta</taxon>
        <taxon>Embryophyta</taxon>
        <taxon>Tracheophyta</taxon>
        <taxon>Spermatophyta</taxon>
        <taxon>Magnoliopsida</taxon>
        <taxon>Ranunculales</taxon>
        <taxon>Ranunculaceae</taxon>
        <taxon>Coptidoideae</taxon>
        <taxon>Coptis</taxon>
    </lineage>
</organism>
<dbReference type="SUPFAM" id="SSF47413">
    <property type="entry name" value="lambda repressor-like DNA-binding domains"/>
    <property type="match status" value="1"/>
</dbReference>
<evidence type="ECO:0000313" key="7">
    <source>
        <dbReference type="Proteomes" id="UP000631114"/>
    </source>
</evidence>
<protein>
    <recommendedName>
        <fullName evidence="5">HTH cro/C1-type domain-containing protein</fullName>
    </recommendedName>
</protein>
<dbReference type="GO" id="GO:0003677">
    <property type="term" value="F:DNA binding"/>
    <property type="evidence" value="ECO:0007669"/>
    <property type="project" value="UniProtKB-KW"/>
</dbReference>
<dbReference type="PANTHER" id="PTHR10245:SF15">
    <property type="entry name" value="ENDOTHELIAL DIFFERENTIATION-RELATED FACTOR 1"/>
    <property type="match status" value="1"/>
</dbReference>
<evidence type="ECO:0000256" key="2">
    <source>
        <dbReference type="ARBA" id="ARBA00023015"/>
    </source>
</evidence>
<dbReference type="AlphaFoldDB" id="A0A835M809"/>
<name>A0A835M809_9MAGN</name>
<comment type="similarity">
    <text evidence="1">Belongs to the MBF1 family.</text>
</comment>
<evidence type="ECO:0000256" key="1">
    <source>
        <dbReference type="ARBA" id="ARBA00009802"/>
    </source>
</evidence>
<gene>
    <name evidence="6" type="ORF">IFM89_015080</name>
</gene>
<evidence type="ECO:0000313" key="6">
    <source>
        <dbReference type="EMBL" id="KAF9614081.1"/>
    </source>
</evidence>
<evidence type="ECO:0000259" key="5">
    <source>
        <dbReference type="PROSITE" id="PS50943"/>
    </source>
</evidence>
<accession>A0A835M809</accession>
<dbReference type="PANTHER" id="PTHR10245">
    <property type="entry name" value="ENDOTHELIAL DIFFERENTIATION-RELATED FACTOR 1 MULTIPROTEIN BRIDGING FACTOR 1"/>
    <property type="match status" value="1"/>
</dbReference>
<dbReference type="FunFam" id="1.10.260.40:FF:000018">
    <property type="entry name" value="Multiprotein bridging factor 1"/>
    <property type="match status" value="1"/>
</dbReference>
<dbReference type="InterPro" id="IPR010982">
    <property type="entry name" value="Lambda_DNA-bd_dom_sf"/>
</dbReference>
<evidence type="ECO:0000256" key="4">
    <source>
        <dbReference type="ARBA" id="ARBA00023163"/>
    </source>
</evidence>
<dbReference type="Gene3D" id="1.10.260.40">
    <property type="entry name" value="lambda repressor-like DNA-binding domains"/>
    <property type="match status" value="1"/>
</dbReference>
<dbReference type="GO" id="GO:0003713">
    <property type="term" value="F:transcription coactivator activity"/>
    <property type="evidence" value="ECO:0007669"/>
    <property type="project" value="UniProtKB-ARBA"/>
</dbReference>
<dbReference type="OrthoDB" id="10253401at2759"/>
<dbReference type="CDD" id="cd00093">
    <property type="entry name" value="HTH_XRE"/>
    <property type="match status" value="1"/>
</dbReference>